<dbReference type="EMBL" id="KZ293751">
    <property type="protein sequence ID" value="PBK80173.1"/>
    <property type="molecule type" value="Genomic_DNA"/>
</dbReference>
<protein>
    <submittedName>
        <fullName evidence="1">Uncharacterized protein</fullName>
    </submittedName>
</protein>
<dbReference type="STRING" id="47427.A0A2H3CVP5"/>
<evidence type="ECO:0000313" key="2">
    <source>
        <dbReference type="Proteomes" id="UP000217790"/>
    </source>
</evidence>
<dbReference type="InParanoid" id="A0A2H3CVP5"/>
<dbReference type="Proteomes" id="UP000217790">
    <property type="component" value="Unassembled WGS sequence"/>
</dbReference>
<dbReference type="AlphaFoldDB" id="A0A2H3CVP5"/>
<proteinExistence type="predicted"/>
<evidence type="ECO:0000313" key="1">
    <source>
        <dbReference type="EMBL" id="PBK80173.1"/>
    </source>
</evidence>
<reference evidence="2" key="1">
    <citation type="journal article" date="2017" name="Nat. Ecol. Evol.">
        <title>Genome expansion and lineage-specific genetic innovations in the forest pathogenic fungi Armillaria.</title>
        <authorList>
            <person name="Sipos G."/>
            <person name="Prasanna A.N."/>
            <person name="Walter M.C."/>
            <person name="O'Connor E."/>
            <person name="Balint B."/>
            <person name="Krizsan K."/>
            <person name="Kiss B."/>
            <person name="Hess J."/>
            <person name="Varga T."/>
            <person name="Slot J."/>
            <person name="Riley R."/>
            <person name="Boka B."/>
            <person name="Rigling D."/>
            <person name="Barry K."/>
            <person name="Lee J."/>
            <person name="Mihaltcheva S."/>
            <person name="LaButti K."/>
            <person name="Lipzen A."/>
            <person name="Waldron R."/>
            <person name="Moloney N.M."/>
            <person name="Sperisen C."/>
            <person name="Kredics L."/>
            <person name="Vagvoelgyi C."/>
            <person name="Patrignani A."/>
            <person name="Fitzpatrick D."/>
            <person name="Nagy I."/>
            <person name="Doyle S."/>
            <person name="Anderson J.B."/>
            <person name="Grigoriev I.V."/>
            <person name="Gueldener U."/>
            <person name="Muensterkoetter M."/>
            <person name="Nagy L.G."/>
        </authorList>
    </citation>
    <scope>NUCLEOTIDE SEQUENCE [LARGE SCALE GENOMIC DNA]</scope>
    <source>
        <strain evidence="2">Ar21-2</strain>
    </source>
</reference>
<gene>
    <name evidence="1" type="ORF">ARMGADRAFT_1092472</name>
</gene>
<organism evidence="1 2">
    <name type="scientific">Armillaria gallica</name>
    <name type="common">Bulbous honey fungus</name>
    <name type="synonym">Armillaria bulbosa</name>
    <dbReference type="NCBI Taxonomy" id="47427"/>
    <lineage>
        <taxon>Eukaryota</taxon>
        <taxon>Fungi</taxon>
        <taxon>Dikarya</taxon>
        <taxon>Basidiomycota</taxon>
        <taxon>Agaricomycotina</taxon>
        <taxon>Agaricomycetes</taxon>
        <taxon>Agaricomycetidae</taxon>
        <taxon>Agaricales</taxon>
        <taxon>Marasmiineae</taxon>
        <taxon>Physalacriaceae</taxon>
        <taxon>Armillaria</taxon>
    </lineage>
</organism>
<accession>A0A2H3CVP5</accession>
<keyword evidence="2" id="KW-1185">Reference proteome</keyword>
<sequence length="162" mass="17458">MKPLRVALFGSGWPSFYFIPPTSLPAVVTVTMRSLSPGCSCRLLLAQVSLCFPVSFDLPFTKRWFVHPGLLHTADNFARIKKYVFEEPTEPWVSAFAGSRSAQVTCTTAGSVNALILAITDDEAHATKGIERASFLTVVNGTDSQLAAGLQGKLLVNAAEIL</sequence>
<dbReference type="OrthoDB" id="526316at2759"/>
<name>A0A2H3CVP5_ARMGA</name>